<keyword evidence="3" id="KW-1185">Reference proteome</keyword>
<dbReference type="KEGG" id="rbi:RB2501_13559"/>
<dbReference type="InterPro" id="IPR038740">
    <property type="entry name" value="BioF2-like_GNAT_dom"/>
</dbReference>
<sequence length="216" mass="25530">MHRSYLVDLSPAEEIEAFLRDCLGSRRYKNCRRLKRRLEDRVDFRFTVHTENMDPGTYRELMAGLRTMIGRRFAQKDVNHDSLGRWEDIVRHTWDRIRDNQASLMAIYDGDTPISIGLNYHRQGVMASAITGFDTEYEPFGLGKLMLLEKIRWAFANDLRIVDLGWGDLKHKEDLANRMEAYRTEVVYPAARPHLRLLAWGIAQFLRFKHRKTEWS</sequence>
<dbReference type="InterPro" id="IPR016181">
    <property type="entry name" value="Acyl_CoA_acyltransferase"/>
</dbReference>
<reference evidence="2 3" key="1">
    <citation type="journal article" date="2009" name="J. Bacteriol.">
        <title>Complete genome sequence of Robiginitalea biformata HTCC2501.</title>
        <authorList>
            <person name="Oh H.M."/>
            <person name="Giovannoni S.J."/>
            <person name="Lee K."/>
            <person name="Ferriera S."/>
            <person name="Johnson J."/>
            <person name="Cho J.C."/>
        </authorList>
    </citation>
    <scope>NUCLEOTIDE SEQUENCE [LARGE SCALE GENOMIC DNA]</scope>
    <source>
        <strain evidence="3">ATCC BAA-864 / HTCC2501 / KCTC 12146</strain>
    </source>
</reference>
<dbReference type="SUPFAM" id="SSF55729">
    <property type="entry name" value="Acyl-CoA N-acyltransferases (Nat)"/>
    <property type="match status" value="1"/>
</dbReference>
<protein>
    <recommendedName>
        <fullName evidence="1">BioF2-like acetyltransferase domain-containing protein</fullName>
    </recommendedName>
</protein>
<name>A4CKF9_ROBBH</name>
<evidence type="ECO:0000259" key="1">
    <source>
        <dbReference type="Pfam" id="PF13480"/>
    </source>
</evidence>
<dbReference type="AlphaFoldDB" id="A4CKF9"/>
<dbReference type="HOGENOM" id="CLU_1276801_0_0_10"/>
<dbReference type="EMBL" id="CP001712">
    <property type="protein sequence ID" value="EAR15358.1"/>
    <property type="molecule type" value="Genomic_DNA"/>
</dbReference>
<dbReference type="eggNOG" id="COG5653">
    <property type="taxonomic scope" value="Bacteria"/>
</dbReference>
<organism evidence="2 3">
    <name type="scientific">Robiginitalea biformata (strain ATCC BAA-864 / DSM 15991 / KCTC 12146 / HTCC2501)</name>
    <dbReference type="NCBI Taxonomy" id="313596"/>
    <lineage>
        <taxon>Bacteria</taxon>
        <taxon>Pseudomonadati</taxon>
        <taxon>Bacteroidota</taxon>
        <taxon>Flavobacteriia</taxon>
        <taxon>Flavobacteriales</taxon>
        <taxon>Flavobacteriaceae</taxon>
        <taxon>Robiginitalea</taxon>
    </lineage>
</organism>
<gene>
    <name evidence="2" type="ordered locus">RB2501_13559</name>
</gene>
<evidence type="ECO:0000313" key="2">
    <source>
        <dbReference type="EMBL" id="EAR15358.1"/>
    </source>
</evidence>
<dbReference type="Proteomes" id="UP000009049">
    <property type="component" value="Chromosome"/>
</dbReference>
<evidence type="ECO:0000313" key="3">
    <source>
        <dbReference type="Proteomes" id="UP000009049"/>
    </source>
</evidence>
<accession>A4CKF9</accession>
<feature type="domain" description="BioF2-like acetyltransferase" evidence="1">
    <location>
        <begin position="26"/>
        <end position="173"/>
    </location>
</feature>
<proteinExistence type="predicted"/>
<dbReference type="Gene3D" id="3.40.630.30">
    <property type="match status" value="1"/>
</dbReference>
<dbReference type="Pfam" id="PF13480">
    <property type="entry name" value="Acetyltransf_6"/>
    <property type="match status" value="1"/>
</dbReference>